<feature type="region of interest" description="Disordered" evidence="1">
    <location>
        <begin position="67"/>
        <end position="88"/>
    </location>
</feature>
<dbReference type="EMBL" id="BAABJQ010000013">
    <property type="protein sequence ID" value="GAA5189736.1"/>
    <property type="molecule type" value="Genomic_DNA"/>
</dbReference>
<dbReference type="RefSeq" id="WP_345632178.1">
    <property type="nucleotide sequence ID" value="NZ_BAABJQ010000013.1"/>
</dbReference>
<gene>
    <name evidence="2" type="ORF">GCM10023322_43090</name>
</gene>
<evidence type="ECO:0000313" key="3">
    <source>
        <dbReference type="Proteomes" id="UP001501570"/>
    </source>
</evidence>
<sequence>MSSTESGANDGHGHLRDLAGRLHPHHRDVADEPGLGGGRDDELARDAGLAGYDLAADLAHPVPRPHEVAGFDLDTDIGLDNEPLDGRG</sequence>
<name>A0ABP9S022_9ACTN</name>
<protein>
    <submittedName>
        <fullName evidence="2">Uncharacterized protein</fullName>
    </submittedName>
</protein>
<proteinExistence type="predicted"/>
<feature type="compositionally biased region" description="Acidic residues" evidence="1">
    <location>
        <begin position="73"/>
        <end position="88"/>
    </location>
</feature>
<feature type="compositionally biased region" description="Basic and acidic residues" evidence="1">
    <location>
        <begin position="11"/>
        <end position="20"/>
    </location>
</feature>
<evidence type="ECO:0000256" key="1">
    <source>
        <dbReference type="SAM" id="MobiDB-lite"/>
    </source>
</evidence>
<organism evidence="2 3">
    <name type="scientific">Rugosimonospora acidiphila</name>
    <dbReference type="NCBI Taxonomy" id="556531"/>
    <lineage>
        <taxon>Bacteria</taxon>
        <taxon>Bacillati</taxon>
        <taxon>Actinomycetota</taxon>
        <taxon>Actinomycetes</taxon>
        <taxon>Micromonosporales</taxon>
        <taxon>Micromonosporaceae</taxon>
        <taxon>Rugosimonospora</taxon>
    </lineage>
</organism>
<feature type="region of interest" description="Disordered" evidence="1">
    <location>
        <begin position="1"/>
        <end position="43"/>
    </location>
</feature>
<comment type="caution">
    <text evidence="2">The sequence shown here is derived from an EMBL/GenBank/DDBJ whole genome shotgun (WGS) entry which is preliminary data.</text>
</comment>
<keyword evidence="3" id="KW-1185">Reference proteome</keyword>
<evidence type="ECO:0000313" key="2">
    <source>
        <dbReference type="EMBL" id="GAA5189736.1"/>
    </source>
</evidence>
<dbReference type="Proteomes" id="UP001501570">
    <property type="component" value="Unassembled WGS sequence"/>
</dbReference>
<reference evidence="3" key="1">
    <citation type="journal article" date="2019" name="Int. J. Syst. Evol. Microbiol.">
        <title>The Global Catalogue of Microorganisms (GCM) 10K type strain sequencing project: providing services to taxonomists for standard genome sequencing and annotation.</title>
        <authorList>
            <consortium name="The Broad Institute Genomics Platform"/>
            <consortium name="The Broad Institute Genome Sequencing Center for Infectious Disease"/>
            <person name="Wu L."/>
            <person name="Ma J."/>
        </authorList>
    </citation>
    <scope>NUCLEOTIDE SEQUENCE [LARGE SCALE GENOMIC DNA]</scope>
    <source>
        <strain evidence="3">JCM 18304</strain>
    </source>
</reference>
<accession>A0ABP9S022</accession>